<dbReference type="PANTHER" id="PTHR34937:SF1">
    <property type="entry name" value="PARAMYOSIN"/>
    <property type="match status" value="1"/>
</dbReference>
<keyword evidence="1" id="KW-0175">Coiled coil</keyword>
<evidence type="ECO:0000313" key="3">
    <source>
        <dbReference type="EMBL" id="OAE29214.1"/>
    </source>
</evidence>
<dbReference type="Proteomes" id="UP000077202">
    <property type="component" value="Unassembled WGS sequence"/>
</dbReference>
<accession>A0A176W882</accession>
<feature type="region of interest" description="Disordered" evidence="2">
    <location>
        <begin position="415"/>
        <end position="473"/>
    </location>
</feature>
<dbReference type="InterPro" id="IPR040300">
    <property type="entry name" value="At3g49055-like"/>
</dbReference>
<dbReference type="AlphaFoldDB" id="A0A176W882"/>
<proteinExistence type="predicted"/>
<evidence type="ECO:0000256" key="1">
    <source>
        <dbReference type="SAM" id="Coils"/>
    </source>
</evidence>
<reference evidence="3" key="1">
    <citation type="submission" date="2016-03" db="EMBL/GenBank/DDBJ databases">
        <title>Mechanisms controlling the formation of the plant cell surface in tip-growing cells are functionally conserved among land plants.</title>
        <authorList>
            <person name="Honkanen S."/>
            <person name="Jones V.A."/>
            <person name="Morieri G."/>
            <person name="Champion C."/>
            <person name="Hetherington A.J."/>
            <person name="Kelly S."/>
            <person name="Saint-Marcoux D."/>
            <person name="Proust H."/>
            <person name="Prescott H."/>
            <person name="Dolan L."/>
        </authorList>
    </citation>
    <scope>NUCLEOTIDE SEQUENCE [LARGE SCALE GENOMIC DNA]</scope>
    <source>
        <tissue evidence="3">Whole gametophyte</tissue>
    </source>
</reference>
<feature type="compositionally biased region" description="Basic and acidic residues" evidence="2">
    <location>
        <begin position="246"/>
        <end position="258"/>
    </location>
</feature>
<organism evidence="3 4">
    <name type="scientific">Marchantia polymorpha subsp. ruderalis</name>
    <dbReference type="NCBI Taxonomy" id="1480154"/>
    <lineage>
        <taxon>Eukaryota</taxon>
        <taxon>Viridiplantae</taxon>
        <taxon>Streptophyta</taxon>
        <taxon>Embryophyta</taxon>
        <taxon>Marchantiophyta</taxon>
        <taxon>Marchantiopsida</taxon>
        <taxon>Marchantiidae</taxon>
        <taxon>Marchantiales</taxon>
        <taxon>Marchantiaceae</taxon>
        <taxon>Marchantia</taxon>
    </lineage>
</organism>
<feature type="region of interest" description="Disordered" evidence="2">
    <location>
        <begin position="246"/>
        <end position="269"/>
    </location>
</feature>
<protein>
    <submittedName>
        <fullName evidence="3">Uncharacterized protein</fullName>
    </submittedName>
</protein>
<feature type="compositionally biased region" description="Basic and acidic residues" evidence="2">
    <location>
        <begin position="415"/>
        <end position="425"/>
    </location>
</feature>
<dbReference type="EMBL" id="LVLJ01001507">
    <property type="protein sequence ID" value="OAE29214.1"/>
    <property type="molecule type" value="Genomic_DNA"/>
</dbReference>
<dbReference type="PANTHER" id="PTHR34937">
    <property type="entry name" value="OS08G0559800 PROTEIN"/>
    <property type="match status" value="1"/>
</dbReference>
<sequence>MGSGLDDEEALSDFEEDDLDAAPVVLVPASANVTHSAADNLKSTLAELEKERQARRAAEAANAEADSQIKRLKTFVHETIRQRDEAIKSKDERTRQLEEALQSKDEITRHRDEIVAQRDELSRQKDEILRARDASKSEIAEVARILVTQADKIMSIANLVKPFSGGPSRFPKATGLVAIALGFGMRMEEVVEEVVRQREEAVKRRDEIRLQMEQRNYSIAIEVSELEASITQLKVQVSEKSLELERNQKQASEAEHALQEQLGRTNQEAEDLKRRVNEVENQLSLVNKCISQHVQYAAKARDSLLDVLQLMPYVSESDVEVTVIGEEGLQEDPLASVRVLTELAGKVESYWKQNQEAFVKQKEDWEAHMKMLLEEKDDLVSKMIYLENGDSALGESQSVMESRRGDIGLERLSEVSVRLDGHESGEGNEGVSSRESEAANESVSSNQDNSDLTSDDCTDTHKMNGEVRQQPSMEVLQEELAAFEKRYDQAVLKNSALEEELRFLQQEIQRTANSARGEIEKLQLVVANQGKEIAEKTAYIEDLEKVAKEHYESYTSELIAAEEDVARWKEAATAEAAAGAAVLEELEKRNKEGLNVVFGTCWVVVGQIITLNERISELKEMVEEANSKVSSKEQMAMAAIAARNAAERSLQIADERASDLRHRVEDMTRALEELEPGGDFWARGVLDMCWPWMRGRGRPGINAGGPQPVRNSAEMEELLEPWLR</sequence>
<feature type="coiled-coil region" evidence="1">
    <location>
        <begin position="551"/>
        <end position="670"/>
    </location>
</feature>
<gene>
    <name evidence="3" type="ORF">AXG93_2789s1240</name>
</gene>
<feature type="coiled-coil region" evidence="1">
    <location>
        <begin position="31"/>
        <end position="68"/>
    </location>
</feature>
<name>A0A176W882_MARPO</name>
<evidence type="ECO:0000313" key="4">
    <source>
        <dbReference type="Proteomes" id="UP000077202"/>
    </source>
</evidence>
<evidence type="ECO:0000256" key="2">
    <source>
        <dbReference type="SAM" id="MobiDB-lite"/>
    </source>
</evidence>
<feature type="coiled-coil region" evidence="1">
    <location>
        <begin position="473"/>
        <end position="514"/>
    </location>
</feature>
<comment type="caution">
    <text evidence="3">The sequence shown here is derived from an EMBL/GenBank/DDBJ whole genome shotgun (WGS) entry which is preliminary data.</text>
</comment>
<feature type="coiled-coil region" evidence="1">
    <location>
        <begin position="107"/>
        <end position="138"/>
    </location>
</feature>
<keyword evidence="4" id="KW-1185">Reference proteome</keyword>